<accession>A0A1B4V2H5</accession>
<evidence type="ECO:0000313" key="2">
    <source>
        <dbReference type="Proteomes" id="UP000218899"/>
    </source>
</evidence>
<gene>
    <name evidence="1" type="ORF">SVA_0946</name>
</gene>
<evidence type="ECO:0000313" key="1">
    <source>
        <dbReference type="EMBL" id="BAU47525.1"/>
    </source>
</evidence>
<reference evidence="1 2" key="1">
    <citation type="submission" date="2015-08" db="EMBL/GenBank/DDBJ databases">
        <title>Complete genome sequence of Sulfurifustis variabilis.</title>
        <authorList>
            <person name="Miura A."/>
            <person name="Kojima H."/>
            <person name="Fukui M."/>
        </authorList>
    </citation>
    <scope>NUCLEOTIDE SEQUENCE [LARGE SCALE GENOMIC DNA]</scope>
    <source>
        <strain evidence="2">skN76</strain>
    </source>
</reference>
<sequence length="222" mass="24236">MSNRTAIHRRPFLGALQQLFGHPGTLYDRLDPADAQARVLSSGTPEEMTRTETRSLTETLERSLRAREAVPIGEAIELARRVVHLHDRVYGEGGEGRSGVFLRSWQHLHAAVLILCSEPGSLPQRLDACVAGMERIDVRELPGIARARFLALQAELAAMARSEGGLPRISEERAKAAATRLILLYVHVLGVALASRSESFGKAWPGRREARRETFAGSGAAG</sequence>
<proteinExistence type="predicted"/>
<dbReference type="AlphaFoldDB" id="A0A1B4V2H5"/>
<organism evidence="1 2">
    <name type="scientific">Sulfurifustis variabilis</name>
    <dbReference type="NCBI Taxonomy" id="1675686"/>
    <lineage>
        <taxon>Bacteria</taxon>
        <taxon>Pseudomonadati</taxon>
        <taxon>Pseudomonadota</taxon>
        <taxon>Gammaproteobacteria</taxon>
        <taxon>Acidiferrobacterales</taxon>
        <taxon>Acidiferrobacteraceae</taxon>
        <taxon>Sulfurifustis</taxon>
    </lineage>
</organism>
<dbReference type="EMBL" id="AP014936">
    <property type="protein sequence ID" value="BAU47525.1"/>
    <property type="molecule type" value="Genomic_DNA"/>
</dbReference>
<protein>
    <submittedName>
        <fullName evidence="1">Uncharacterized protein</fullName>
    </submittedName>
</protein>
<keyword evidence="2" id="KW-1185">Reference proteome</keyword>
<name>A0A1B4V2H5_9GAMM</name>
<dbReference type="KEGG" id="sva:SVA_0946"/>
<dbReference type="Proteomes" id="UP000218899">
    <property type="component" value="Chromosome"/>
</dbReference>
<dbReference type="RefSeq" id="WP_096459470.1">
    <property type="nucleotide sequence ID" value="NZ_AP014936.1"/>
</dbReference>